<dbReference type="InterPro" id="IPR013087">
    <property type="entry name" value="Znf_C2H2_type"/>
</dbReference>
<evidence type="ECO:0000256" key="6">
    <source>
        <dbReference type="ARBA" id="ARBA00023242"/>
    </source>
</evidence>
<dbReference type="PROSITE" id="PS50157">
    <property type="entry name" value="ZINC_FINGER_C2H2_2"/>
    <property type="match status" value="1"/>
</dbReference>
<evidence type="ECO:0000256" key="7">
    <source>
        <dbReference type="PROSITE-ProRule" id="PRU00042"/>
    </source>
</evidence>
<dbReference type="InterPro" id="IPR036236">
    <property type="entry name" value="Znf_C2H2_sf"/>
</dbReference>
<comment type="caution">
    <text evidence="9">The sequence shown here is derived from an EMBL/GenBank/DDBJ whole genome shotgun (WGS) entry which is preliminary data.</text>
</comment>
<dbReference type="Proteomes" id="UP001328107">
    <property type="component" value="Unassembled WGS sequence"/>
</dbReference>
<name>A0AAN4Z413_9BILA</name>
<feature type="non-terminal residue" evidence="9">
    <location>
        <position position="72"/>
    </location>
</feature>
<keyword evidence="6" id="KW-0539">Nucleus</keyword>
<keyword evidence="3" id="KW-0677">Repeat</keyword>
<dbReference type="SUPFAM" id="SSF57667">
    <property type="entry name" value="beta-beta-alpha zinc fingers"/>
    <property type="match status" value="1"/>
</dbReference>
<dbReference type="AlphaFoldDB" id="A0AAN4Z413"/>
<feature type="domain" description="C2H2-type" evidence="8">
    <location>
        <begin position="21"/>
        <end position="49"/>
    </location>
</feature>
<keyword evidence="10" id="KW-1185">Reference proteome</keyword>
<keyword evidence="5" id="KW-0862">Zinc</keyword>
<evidence type="ECO:0000256" key="4">
    <source>
        <dbReference type="ARBA" id="ARBA00022771"/>
    </source>
</evidence>
<accession>A0AAN4Z413</accession>
<evidence type="ECO:0000256" key="5">
    <source>
        <dbReference type="ARBA" id="ARBA00022833"/>
    </source>
</evidence>
<evidence type="ECO:0000256" key="2">
    <source>
        <dbReference type="ARBA" id="ARBA00022723"/>
    </source>
</evidence>
<dbReference type="Pfam" id="PF00096">
    <property type="entry name" value="zf-C2H2"/>
    <property type="match status" value="1"/>
</dbReference>
<reference evidence="10" key="1">
    <citation type="submission" date="2022-10" db="EMBL/GenBank/DDBJ databases">
        <title>Genome assembly of Pristionchus species.</title>
        <authorList>
            <person name="Yoshida K."/>
            <person name="Sommer R.J."/>
        </authorList>
    </citation>
    <scope>NUCLEOTIDE SEQUENCE [LARGE SCALE GENOMIC DNA]</scope>
    <source>
        <strain evidence="10">RS5460</strain>
    </source>
</reference>
<dbReference type="GO" id="GO:0008270">
    <property type="term" value="F:zinc ion binding"/>
    <property type="evidence" value="ECO:0007669"/>
    <property type="project" value="UniProtKB-KW"/>
</dbReference>
<protein>
    <recommendedName>
        <fullName evidence="8">C2H2-type domain-containing protein</fullName>
    </recommendedName>
</protein>
<organism evidence="9 10">
    <name type="scientific">Pristionchus mayeri</name>
    <dbReference type="NCBI Taxonomy" id="1317129"/>
    <lineage>
        <taxon>Eukaryota</taxon>
        <taxon>Metazoa</taxon>
        <taxon>Ecdysozoa</taxon>
        <taxon>Nematoda</taxon>
        <taxon>Chromadorea</taxon>
        <taxon>Rhabditida</taxon>
        <taxon>Rhabditina</taxon>
        <taxon>Diplogasteromorpha</taxon>
        <taxon>Diplogasteroidea</taxon>
        <taxon>Neodiplogasteridae</taxon>
        <taxon>Pristionchus</taxon>
    </lineage>
</organism>
<evidence type="ECO:0000259" key="8">
    <source>
        <dbReference type="PROSITE" id="PS50157"/>
    </source>
</evidence>
<dbReference type="PROSITE" id="PS00028">
    <property type="entry name" value="ZINC_FINGER_C2H2_1"/>
    <property type="match status" value="1"/>
</dbReference>
<dbReference type="Gene3D" id="3.30.160.60">
    <property type="entry name" value="Classic Zinc Finger"/>
    <property type="match status" value="2"/>
</dbReference>
<dbReference type="EMBL" id="BTRK01000001">
    <property type="protein sequence ID" value="GMR30972.1"/>
    <property type="molecule type" value="Genomic_DNA"/>
</dbReference>
<dbReference type="FunFam" id="3.30.160.60:FF:000870">
    <property type="entry name" value="zinc finger protein 197 isoform X1"/>
    <property type="match status" value="1"/>
</dbReference>
<comment type="subcellular location">
    <subcellularLocation>
        <location evidence="1">Nucleus</location>
    </subcellularLocation>
</comment>
<keyword evidence="2" id="KW-0479">Metal-binding</keyword>
<keyword evidence="4 7" id="KW-0863">Zinc-finger</keyword>
<evidence type="ECO:0000313" key="10">
    <source>
        <dbReference type="Proteomes" id="UP001328107"/>
    </source>
</evidence>
<evidence type="ECO:0000313" key="9">
    <source>
        <dbReference type="EMBL" id="GMR30972.1"/>
    </source>
</evidence>
<feature type="non-terminal residue" evidence="9">
    <location>
        <position position="1"/>
    </location>
</feature>
<proteinExistence type="predicted"/>
<evidence type="ECO:0000256" key="3">
    <source>
        <dbReference type="ARBA" id="ARBA00022737"/>
    </source>
</evidence>
<gene>
    <name evidence="9" type="ORF">PMAYCL1PPCAC_01167</name>
</gene>
<dbReference type="GO" id="GO:0005634">
    <property type="term" value="C:nucleus"/>
    <property type="evidence" value="ECO:0007669"/>
    <property type="project" value="UniProtKB-SubCell"/>
</dbReference>
<evidence type="ECO:0000256" key="1">
    <source>
        <dbReference type="ARBA" id="ARBA00004123"/>
    </source>
</evidence>
<sequence>ELSTNTHLKTHMFIHSGDKPFSCEICGRSFRSNYNRTRHIHNVHKMQRLEDNNVSPVNLTDLLHYPIGLSNM</sequence>